<dbReference type="InterPro" id="IPR010371">
    <property type="entry name" value="YBR137W-like"/>
</dbReference>
<dbReference type="HAMAP" id="MF_00761">
    <property type="entry name" value="UPF0303"/>
    <property type="match status" value="1"/>
</dbReference>
<keyword evidence="3" id="KW-1185">Reference proteome</keyword>
<evidence type="ECO:0000313" key="3">
    <source>
        <dbReference type="Proteomes" id="UP001589810"/>
    </source>
</evidence>
<proteinExistence type="inferred from homology"/>
<evidence type="ECO:0000313" key="2">
    <source>
        <dbReference type="EMBL" id="MFC0541972.1"/>
    </source>
</evidence>
<dbReference type="Gene3D" id="3.30.450.150">
    <property type="entry name" value="Haem-degrading domain"/>
    <property type="match status" value="1"/>
</dbReference>
<dbReference type="Proteomes" id="UP001589810">
    <property type="component" value="Unassembled WGS sequence"/>
</dbReference>
<dbReference type="InterPro" id="IPR005624">
    <property type="entry name" value="PduO/GlcC-like"/>
</dbReference>
<reference evidence="2 3" key="1">
    <citation type="submission" date="2024-09" db="EMBL/GenBank/DDBJ databases">
        <authorList>
            <person name="Sun Q."/>
            <person name="Mori K."/>
        </authorList>
    </citation>
    <scope>NUCLEOTIDE SEQUENCE [LARGE SCALE GENOMIC DNA]</scope>
    <source>
        <strain evidence="2 3">TBRC 1432</strain>
    </source>
</reference>
<dbReference type="PANTHER" id="PTHR28255:SF1">
    <property type="entry name" value="UPF0303 PROTEIN YBR137W"/>
    <property type="match status" value="1"/>
</dbReference>
<protein>
    <recommendedName>
        <fullName evidence="1">UPF0303 protein ACFFH7_10810</fullName>
    </recommendedName>
</protein>
<dbReference type="InterPro" id="IPR038084">
    <property type="entry name" value="PduO/GlcC-like_sf"/>
</dbReference>
<accession>A0ABV6MP34</accession>
<organism evidence="2 3">
    <name type="scientific">Kutzneria chonburiensis</name>
    <dbReference type="NCBI Taxonomy" id="1483604"/>
    <lineage>
        <taxon>Bacteria</taxon>
        <taxon>Bacillati</taxon>
        <taxon>Actinomycetota</taxon>
        <taxon>Actinomycetes</taxon>
        <taxon>Pseudonocardiales</taxon>
        <taxon>Pseudonocardiaceae</taxon>
        <taxon>Kutzneria</taxon>
    </lineage>
</organism>
<dbReference type="PANTHER" id="PTHR28255">
    <property type="match status" value="1"/>
</dbReference>
<evidence type="ECO:0000256" key="1">
    <source>
        <dbReference type="HAMAP-Rule" id="MF_00761"/>
    </source>
</evidence>
<dbReference type="SUPFAM" id="SSF143744">
    <property type="entry name" value="GlcG-like"/>
    <property type="match status" value="1"/>
</dbReference>
<dbReference type="PIRSF" id="PIRSF008757">
    <property type="entry name" value="UCP008757"/>
    <property type="match status" value="1"/>
</dbReference>
<dbReference type="RefSeq" id="WP_273941991.1">
    <property type="nucleotide sequence ID" value="NZ_CP097263.1"/>
</dbReference>
<comment type="similarity">
    <text evidence="1">Belongs to the UPF0303 family.</text>
</comment>
<dbReference type="EMBL" id="JBHLUD010000002">
    <property type="protein sequence ID" value="MFC0541972.1"/>
    <property type="molecule type" value="Genomic_DNA"/>
</dbReference>
<dbReference type="NCBIfam" id="NF002696">
    <property type="entry name" value="PRK02487.1-5"/>
    <property type="match status" value="1"/>
</dbReference>
<dbReference type="Pfam" id="PF03928">
    <property type="entry name" value="HbpS-like"/>
    <property type="match status" value="1"/>
</dbReference>
<sequence length="158" mass="17375">MADPDLAVLLEQERRLVFDRFDNDTAWALGQQMVAAARDRGLPVVVSIERNGQRLFHAALPGTAADNDAWVERKVRVVRRYGHSSYQVGCHFRAGGGTFEEKSRLDPNEYAAHGGSFPLTIRNVGVVGSITVSGLPQADDHAFVVEQLEKFLTPASSR</sequence>
<gene>
    <name evidence="2" type="ORF">ACFFH7_10810</name>
</gene>
<comment type="caution">
    <text evidence="2">The sequence shown here is derived from an EMBL/GenBank/DDBJ whole genome shotgun (WGS) entry which is preliminary data.</text>
</comment>
<name>A0ABV6MP34_9PSEU</name>